<keyword evidence="3" id="KW-1185">Reference proteome</keyword>
<evidence type="ECO:0000313" key="3">
    <source>
        <dbReference type="Proteomes" id="UP000893823"/>
    </source>
</evidence>
<sequence>MHLAHAIAAGGLAARATTRRTRPDESEIADARDRAIARRAAAIDTTPRVVYAERGRHAAPVPVRPRPAGA</sequence>
<feature type="compositionally biased region" description="Basic and acidic residues" evidence="1">
    <location>
        <begin position="21"/>
        <end position="32"/>
    </location>
</feature>
<proteinExistence type="predicted"/>
<feature type="region of interest" description="Disordered" evidence="1">
    <location>
        <begin position="1"/>
        <end position="32"/>
    </location>
</feature>
<accession>A0ABT1KQD0</accession>
<gene>
    <name evidence="2" type="ORF">BCL57_003294</name>
</gene>
<comment type="caution">
    <text evidence="2">The sequence shown here is derived from an EMBL/GenBank/DDBJ whole genome shotgun (WGS) entry which is preliminary data.</text>
</comment>
<organism evidence="2 3">
    <name type="scientific">Agromyces flavus</name>
    <dbReference type="NCBI Taxonomy" id="589382"/>
    <lineage>
        <taxon>Bacteria</taxon>
        <taxon>Bacillati</taxon>
        <taxon>Actinomycetota</taxon>
        <taxon>Actinomycetes</taxon>
        <taxon>Micrococcales</taxon>
        <taxon>Microbacteriaceae</taxon>
        <taxon>Agromyces</taxon>
    </lineage>
</organism>
<reference evidence="2" key="1">
    <citation type="submission" date="2022-06" db="EMBL/GenBank/DDBJ databases">
        <title>Genomic Encyclopedia of Type Strains, Phase III (KMG-III): the genomes of soil and plant-associated and newly described type strains.</title>
        <authorList>
            <person name="Whitman W."/>
        </authorList>
    </citation>
    <scope>NUCLEOTIDE SEQUENCE</scope>
    <source>
        <strain evidence="2">CPCC 202695</strain>
    </source>
</reference>
<dbReference type="Proteomes" id="UP000893823">
    <property type="component" value="Unassembled WGS sequence"/>
</dbReference>
<dbReference type="RefSeq" id="WP_157674916.1">
    <property type="nucleotide sequence ID" value="NZ_BMDN01000007.1"/>
</dbReference>
<evidence type="ECO:0000256" key="1">
    <source>
        <dbReference type="SAM" id="MobiDB-lite"/>
    </source>
</evidence>
<dbReference type="EMBL" id="SODL02000007">
    <property type="protein sequence ID" value="MCP2369111.1"/>
    <property type="molecule type" value="Genomic_DNA"/>
</dbReference>
<protein>
    <submittedName>
        <fullName evidence="2">Uncharacterized protein</fullName>
    </submittedName>
</protein>
<evidence type="ECO:0000313" key="2">
    <source>
        <dbReference type="EMBL" id="MCP2369111.1"/>
    </source>
</evidence>
<feature type="compositionally biased region" description="Low complexity" evidence="1">
    <location>
        <begin position="1"/>
        <end position="16"/>
    </location>
</feature>
<name>A0ABT1KQD0_9MICO</name>